<name>A0A6I6K4J0_9BACT</name>
<evidence type="ECO:0000313" key="2">
    <source>
        <dbReference type="Proteomes" id="UP000428260"/>
    </source>
</evidence>
<dbReference type="Gene3D" id="3.40.50.1000">
    <property type="entry name" value="HAD superfamily/HAD-like"/>
    <property type="match status" value="1"/>
</dbReference>
<dbReference type="InterPro" id="IPR036412">
    <property type="entry name" value="HAD-like_sf"/>
</dbReference>
<dbReference type="AlphaFoldDB" id="A0A6I6K4J0"/>
<accession>A0A6I6K4J0</accession>
<dbReference type="GO" id="GO:0003993">
    <property type="term" value="F:acid phosphatase activity"/>
    <property type="evidence" value="ECO:0007669"/>
    <property type="project" value="TreeGrafter"/>
</dbReference>
<keyword evidence="2" id="KW-1185">Reference proteome</keyword>
<dbReference type="EMBL" id="CP046401">
    <property type="protein sequence ID" value="QGY46493.1"/>
    <property type="molecule type" value="Genomic_DNA"/>
</dbReference>
<dbReference type="KEGG" id="mcos:GM418_23365"/>
<organism evidence="1 2">
    <name type="scientific">Maribellus comscasis</name>
    <dbReference type="NCBI Taxonomy" id="2681766"/>
    <lineage>
        <taxon>Bacteria</taxon>
        <taxon>Pseudomonadati</taxon>
        <taxon>Bacteroidota</taxon>
        <taxon>Bacteroidia</taxon>
        <taxon>Marinilabiliales</taxon>
        <taxon>Prolixibacteraceae</taxon>
        <taxon>Maribellus</taxon>
    </lineage>
</organism>
<gene>
    <name evidence="1" type="ORF">GM418_23365</name>
</gene>
<evidence type="ECO:0000313" key="1">
    <source>
        <dbReference type="EMBL" id="QGY46493.1"/>
    </source>
</evidence>
<dbReference type="InterPro" id="IPR010036">
    <property type="entry name" value="MDP_1_eu_arc"/>
</dbReference>
<dbReference type="PANTHER" id="PTHR17901">
    <property type="entry name" value="MAGNESIUM-DEPENDENT PHOSPHATASE 1 MDP1"/>
    <property type="match status" value="1"/>
</dbReference>
<proteinExistence type="predicted"/>
<dbReference type="RefSeq" id="WP_158869624.1">
    <property type="nucleotide sequence ID" value="NZ_CP046401.1"/>
</dbReference>
<dbReference type="PANTHER" id="PTHR17901:SF14">
    <property type="entry name" value="MAGNESIUM-DEPENDENT PHOSPHATASE 1"/>
    <property type="match status" value="1"/>
</dbReference>
<dbReference type="NCBIfam" id="TIGR01685">
    <property type="entry name" value="MDP-1"/>
    <property type="match status" value="1"/>
</dbReference>
<dbReference type="InterPro" id="IPR006439">
    <property type="entry name" value="HAD-SF_hydro_IA"/>
</dbReference>
<sequence>MEVFVFELDFTIWNAGDIWCSETSPPYLWENGKLYDRGGRWIRLYPNAINILEYLKENEKIIAAASRTYQRDWANQLLKLFNIDKYFDVTEVYPGSKEAHFKNILNLTGSNPERVVFFDDEQRNIEQIEKLGVNCVLIENGINLKRIREFID</sequence>
<protein>
    <submittedName>
        <fullName evidence="1">Magnesium-dependent phosphatase-1</fullName>
    </submittedName>
</protein>
<dbReference type="InterPro" id="IPR010033">
    <property type="entry name" value="HAD_SF_ppase_IIIC"/>
</dbReference>
<dbReference type="NCBIfam" id="TIGR01681">
    <property type="entry name" value="HAD-SF-IIIC"/>
    <property type="match status" value="1"/>
</dbReference>
<reference evidence="1 2" key="1">
    <citation type="submission" date="2019-11" db="EMBL/GenBank/DDBJ databases">
        <authorList>
            <person name="Zheng R.K."/>
            <person name="Sun C.M."/>
        </authorList>
    </citation>
    <scope>NUCLEOTIDE SEQUENCE [LARGE SCALE GENOMIC DNA]</scope>
    <source>
        <strain evidence="1 2">WC007</strain>
    </source>
</reference>
<dbReference type="NCBIfam" id="TIGR01509">
    <property type="entry name" value="HAD-SF-IA-v3"/>
    <property type="match status" value="1"/>
</dbReference>
<dbReference type="Pfam" id="PF12689">
    <property type="entry name" value="Acid_PPase"/>
    <property type="match status" value="1"/>
</dbReference>
<dbReference type="Proteomes" id="UP000428260">
    <property type="component" value="Chromosome"/>
</dbReference>
<dbReference type="SUPFAM" id="SSF56784">
    <property type="entry name" value="HAD-like"/>
    <property type="match status" value="1"/>
</dbReference>
<dbReference type="InterPro" id="IPR023214">
    <property type="entry name" value="HAD_sf"/>
</dbReference>